<dbReference type="InterPro" id="IPR015946">
    <property type="entry name" value="KH_dom-like_a/b"/>
</dbReference>
<gene>
    <name evidence="2" type="ORF">UW53_C0013G0014</name>
</gene>
<proteinExistence type="predicted"/>
<evidence type="ECO:0000313" key="2">
    <source>
        <dbReference type="EMBL" id="KKT59413.1"/>
    </source>
</evidence>
<reference evidence="2 3" key="1">
    <citation type="journal article" date="2015" name="Nature">
        <title>rRNA introns, odd ribosomes, and small enigmatic genomes across a large radiation of phyla.</title>
        <authorList>
            <person name="Brown C.T."/>
            <person name="Hug L.A."/>
            <person name="Thomas B.C."/>
            <person name="Sharon I."/>
            <person name="Castelle C.J."/>
            <person name="Singh A."/>
            <person name="Wilkins M.J."/>
            <person name="Williams K.H."/>
            <person name="Banfield J.F."/>
        </authorList>
    </citation>
    <scope>NUCLEOTIDE SEQUENCE [LARGE SCALE GENOMIC DNA]</scope>
</reference>
<dbReference type="EMBL" id="LCIR01000013">
    <property type="protein sequence ID" value="KKT59413.1"/>
    <property type="molecule type" value="Genomic_DNA"/>
</dbReference>
<dbReference type="Pfam" id="PF02033">
    <property type="entry name" value="RBFA"/>
    <property type="match status" value="1"/>
</dbReference>
<dbReference type="AlphaFoldDB" id="A0A0G1IKK0"/>
<dbReference type="InterPro" id="IPR023799">
    <property type="entry name" value="RbfA_dom_sf"/>
</dbReference>
<dbReference type="Gene3D" id="3.30.300.20">
    <property type="match status" value="1"/>
</dbReference>
<protein>
    <submittedName>
        <fullName evidence="2">Ribosome-binding factor A</fullName>
    </submittedName>
</protein>
<sequence>MAHQQERFESFLKKEISEFLQRNTWRGEGVFISVTKVVSGERSDNARVLVTIFPEDKAEETFKQIKRMEKETRRFVASRSRRRFIPQIKFVLYGGGKEMELEKLLEKVKNE</sequence>
<dbReference type="Proteomes" id="UP000034087">
    <property type="component" value="Unassembled WGS sequence"/>
</dbReference>
<comment type="caution">
    <text evidence="2">The sequence shown here is derived from an EMBL/GenBank/DDBJ whole genome shotgun (WGS) entry which is preliminary data.</text>
</comment>
<keyword evidence="1" id="KW-0690">Ribosome biogenesis</keyword>
<evidence type="ECO:0000256" key="1">
    <source>
        <dbReference type="ARBA" id="ARBA00022517"/>
    </source>
</evidence>
<organism evidence="2 3">
    <name type="scientific">Candidatus Giovannonibacteria bacterium GW2011_GWA1_44_25</name>
    <dbReference type="NCBI Taxonomy" id="1618645"/>
    <lineage>
        <taxon>Bacteria</taxon>
        <taxon>Candidatus Giovannoniibacteriota</taxon>
    </lineage>
</organism>
<name>A0A0G1IKK0_9BACT</name>
<dbReference type="GO" id="GO:0006364">
    <property type="term" value="P:rRNA processing"/>
    <property type="evidence" value="ECO:0007669"/>
    <property type="project" value="InterPro"/>
</dbReference>
<accession>A0A0G1IKK0</accession>
<evidence type="ECO:0000313" key="3">
    <source>
        <dbReference type="Proteomes" id="UP000034087"/>
    </source>
</evidence>
<dbReference type="SUPFAM" id="SSF89919">
    <property type="entry name" value="Ribosome-binding factor A, RbfA"/>
    <property type="match status" value="1"/>
</dbReference>
<dbReference type="InterPro" id="IPR000238">
    <property type="entry name" value="RbfA"/>
</dbReference>